<feature type="transmembrane region" description="Helical" evidence="1">
    <location>
        <begin position="84"/>
        <end position="105"/>
    </location>
</feature>
<feature type="transmembrane region" description="Helical" evidence="1">
    <location>
        <begin position="149"/>
        <end position="168"/>
    </location>
</feature>
<protein>
    <submittedName>
        <fullName evidence="2">Uncharacterized protein</fullName>
    </submittedName>
</protein>
<proteinExistence type="predicted"/>
<organism evidence="2 3">
    <name type="scientific">Streptomyces globisporus C-1027</name>
    <dbReference type="NCBI Taxonomy" id="1172567"/>
    <lineage>
        <taxon>Bacteria</taxon>
        <taxon>Bacillati</taxon>
        <taxon>Actinomycetota</taxon>
        <taxon>Actinomycetes</taxon>
        <taxon>Kitasatosporales</taxon>
        <taxon>Streptomycetaceae</taxon>
        <taxon>Streptomyces</taxon>
    </lineage>
</organism>
<evidence type="ECO:0000256" key="1">
    <source>
        <dbReference type="SAM" id="Phobius"/>
    </source>
</evidence>
<dbReference type="Proteomes" id="UP000064183">
    <property type="component" value="Chromosome"/>
</dbReference>
<dbReference type="EMBL" id="CP013738">
    <property type="protein sequence ID" value="ALU96416.1"/>
    <property type="molecule type" value="Genomic_DNA"/>
</dbReference>
<feature type="transmembrane region" description="Helical" evidence="1">
    <location>
        <begin position="39"/>
        <end position="63"/>
    </location>
</feature>
<keyword evidence="1" id="KW-0812">Transmembrane</keyword>
<dbReference type="KEGG" id="sgb:WQO_25640"/>
<sequence>MRWSFTLHGGAAAVLSAAALALGGLTWLPGRGVLPLFEPAWPMVVVIIPAFLLFLAALVRQFATGADRSAQWQAFRCLPGRVQAGLGLLAATSVAVMAMGVVAGAGERLQDAEVREGRYVAYDTSVTTDRAVELTRDEYLALLPSSRRMMFAVPGLLGAAAAAIVLAAGELRRADDASAAR</sequence>
<dbReference type="STRING" id="1172567.WQO_25640"/>
<dbReference type="AlphaFoldDB" id="A0A0U2T3U2"/>
<gene>
    <name evidence="2" type="ORF">WQO_25640</name>
</gene>
<dbReference type="GeneID" id="27785789"/>
<keyword evidence="1" id="KW-0472">Membrane</keyword>
<keyword evidence="1" id="KW-1133">Transmembrane helix</keyword>
<evidence type="ECO:0000313" key="2">
    <source>
        <dbReference type="EMBL" id="ALU96416.1"/>
    </source>
</evidence>
<name>A0A0U2T3U2_STRGL</name>
<evidence type="ECO:0000313" key="3">
    <source>
        <dbReference type="Proteomes" id="UP000064183"/>
    </source>
</evidence>
<reference evidence="2 3" key="1">
    <citation type="journal article" date="2012" name="J. Bacteriol.">
        <title>Draft genome sequence of Streptomyces globisporus C-1027, which produces an antitumor antibiotic consisting of a nine-membered enediyne with a chromoprotein.</title>
        <authorList>
            <person name="Wang L."/>
            <person name="Wang S."/>
            <person name="He Q."/>
            <person name="Yu T."/>
            <person name="Li Q."/>
            <person name="Hong B."/>
        </authorList>
    </citation>
    <scope>NUCLEOTIDE SEQUENCE [LARGE SCALE GENOMIC DNA]</scope>
    <source>
        <strain evidence="2 3">C-1027</strain>
    </source>
</reference>
<dbReference type="RefSeq" id="WP_010056371.1">
    <property type="nucleotide sequence ID" value="NZ_CP013738.1"/>
</dbReference>
<accession>A0A0U2T3U2</accession>